<name>A0A8A4ZG12_9MICO</name>
<accession>A0A8A4ZG12</accession>
<evidence type="ECO:0000313" key="2">
    <source>
        <dbReference type="Proteomes" id="UP000663937"/>
    </source>
</evidence>
<dbReference type="Proteomes" id="UP000663937">
    <property type="component" value="Chromosome"/>
</dbReference>
<reference evidence="1" key="1">
    <citation type="submission" date="2021-03" db="EMBL/GenBank/DDBJ databases">
        <title>Pengzhenrongella sicca gen. nov., sp. nov., a new member of suborder Micrococcineae isolated from High-Arctic tundra soil.</title>
        <authorList>
            <person name="Peng F."/>
        </authorList>
    </citation>
    <scope>NUCLEOTIDE SEQUENCE</scope>
    <source>
        <strain evidence="1">LRZ-2</strain>
    </source>
</reference>
<organism evidence="1 2">
    <name type="scientific">Pengzhenrongella sicca</name>
    <dbReference type="NCBI Taxonomy" id="2819238"/>
    <lineage>
        <taxon>Bacteria</taxon>
        <taxon>Bacillati</taxon>
        <taxon>Actinomycetota</taxon>
        <taxon>Actinomycetes</taxon>
        <taxon>Micrococcales</taxon>
        <taxon>Pengzhenrongella</taxon>
    </lineage>
</organism>
<dbReference type="EMBL" id="CP071868">
    <property type="protein sequence ID" value="QTE28608.1"/>
    <property type="molecule type" value="Genomic_DNA"/>
</dbReference>
<keyword evidence="2" id="KW-1185">Reference proteome</keyword>
<dbReference type="RefSeq" id="WP_227422849.1">
    <property type="nucleotide sequence ID" value="NZ_CP071868.1"/>
</dbReference>
<proteinExistence type="predicted"/>
<dbReference type="KEGG" id="psic:J4E96_14760"/>
<sequence>MTTDGFPDFDAVIANGGTVKGAVPPSGTPMMGYSSDYGTVVVYAAIIDLGDGSEPFMIKGGDAQPEVGASETNRSAMLDTLTYLYEKLPLDLNQARLWHDQGKWPTFNRESVGPRAELHVDQLA</sequence>
<gene>
    <name evidence="1" type="ORF">J4E96_14760</name>
</gene>
<dbReference type="AlphaFoldDB" id="A0A8A4ZG12"/>
<protein>
    <submittedName>
        <fullName evidence="1">Uncharacterized protein</fullName>
    </submittedName>
</protein>
<evidence type="ECO:0000313" key="1">
    <source>
        <dbReference type="EMBL" id="QTE28608.1"/>
    </source>
</evidence>